<dbReference type="InterPro" id="IPR005114">
    <property type="entry name" value="Helicase_assoc"/>
</dbReference>
<name>A0A448ZQL6_9STRA</name>
<feature type="region of interest" description="Disordered" evidence="1">
    <location>
        <begin position="336"/>
        <end position="386"/>
    </location>
</feature>
<dbReference type="EMBL" id="CAACVS010000640">
    <property type="protein sequence ID" value="VEU44340.1"/>
    <property type="molecule type" value="Genomic_DNA"/>
</dbReference>
<feature type="domain" description="Helicase-associated" evidence="2">
    <location>
        <begin position="435"/>
        <end position="495"/>
    </location>
</feature>
<dbReference type="AlphaFoldDB" id="A0A448ZQL6"/>
<feature type="compositionally biased region" description="Low complexity" evidence="1">
    <location>
        <begin position="69"/>
        <end position="79"/>
    </location>
</feature>
<feature type="compositionally biased region" description="Acidic residues" evidence="1">
    <location>
        <begin position="106"/>
        <end position="115"/>
    </location>
</feature>
<feature type="non-terminal residue" evidence="3">
    <location>
        <position position="516"/>
    </location>
</feature>
<organism evidence="3 4">
    <name type="scientific">Pseudo-nitzschia multistriata</name>
    <dbReference type="NCBI Taxonomy" id="183589"/>
    <lineage>
        <taxon>Eukaryota</taxon>
        <taxon>Sar</taxon>
        <taxon>Stramenopiles</taxon>
        <taxon>Ochrophyta</taxon>
        <taxon>Bacillariophyta</taxon>
        <taxon>Bacillariophyceae</taxon>
        <taxon>Bacillariophycidae</taxon>
        <taxon>Bacillariales</taxon>
        <taxon>Bacillariaceae</taxon>
        <taxon>Pseudo-nitzschia</taxon>
    </lineage>
</organism>
<protein>
    <recommendedName>
        <fullName evidence="2">Helicase-associated domain-containing protein</fullName>
    </recommendedName>
</protein>
<evidence type="ECO:0000256" key="1">
    <source>
        <dbReference type="SAM" id="MobiDB-lite"/>
    </source>
</evidence>
<dbReference type="OrthoDB" id="44219at2759"/>
<feature type="compositionally biased region" description="Basic and acidic residues" evidence="1">
    <location>
        <begin position="45"/>
        <end position="55"/>
    </location>
</feature>
<gene>
    <name evidence="3" type="ORF">PSNMU_V1.4_AUG-EV-PASAV3_0114410</name>
</gene>
<reference evidence="3 4" key="1">
    <citation type="submission" date="2019-01" db="EMBL/GenBank/DDBJ databases">
        <authorList>
            <person name="Ferrante I. M."/>
        </authorList>
    </citation>
    <scope>NUCLEOTIDE SEQUENCE [LARGE SCALE GENOMIC DNA]</scope>
    <source>
        <strain evidence="3 4">B856</strain>
    </source>
</reference>
<feature type="compositionally biased region" description="Basic and acidic residues" evidence="1">
    <location>
        <begin position="95"/>
        <end position="105"/>
    </location>
</feature>
<feature type="region of interest" description="Disordered" evidence="1">
    <location>
        <begin position="40"/>
        <end position="116"/>
    </location>
</feature>
<evidence type="ECO:0000313" key="4">
    <source>
        <dbReference type="Proteomes" id="UP000291116"/>
    </source>
</evidence>
<dbReference type="Proteomes" id="UP000291116">
    <property type="component" value="Unassembled WGS sequence"/>
</dbReference>
<proteinExistence type="predicted"/>
<feature type="region of interest" description="Disordered" evidence="1">
    <location>
        <begin position="1"/>
        <end position="20"/>
    </location>
</feature>
<dbReference type="Gene3D" id="6.10.140.530">
    <property type="match status" value="1"/>
</dbReference>
<feature type="compositionally biased region" description="Acidic residues" evidence="1">
    <location>
        <begin position="57"/>
        <end position="67"/>
    </location>
</feature>
<evidence type="ECO:0000313" key="3">
    <source>
        <dbReference type="EMBL" id="VEU44340.1"/>
    </source>
</evidence>
<accession>A0A448ZQL6</accession>
<dbReference type="PANTHER" id="PTHR33418:SF1">
    <property type="entry name" value="HELICASE-ASSOCIATED DOMAIN-CONTAINING PROTEIN"/>
    <property type="match status" value="1"/>
</dbReference>
<keyword evidence="4" id="KW-1185">Reference proteome</keyword>
<sequence length="516" mass="57736">MEMTLPFFRNGGGSTKSKGITTRNAIAKAIDIANDSIRNINGKTTENKPKSKNPGDCDFDEDGDDDANSTSTPLLLPPLKRSRSDSPTGVMDVHFFQEDKNSNKLDDDDDDDDDGFGLLPFSTLTFPDDDSEATSCHSDAFNAENHYTDAGMAHPFLEEINKAASSSSSIEPLPLLASVSRELSDLLHQYLPKTKLELYEGPMEFEDEIEDGLASGMQIQNTTMATKALPNIDANKNTNSYSKQQQQQQQLLQCFNSNSNSIHMNMNMNAWKRNLLPDFKLATDAMIKDTSMTFGGSNLTLFQFLMGNTNFNLRYKPSSSKATAVAASSSKFQGVLNKPSKKAKKQAVKSAASNSSKDRNNKNKSSYAIDKITKRGTNKKHNNGSNISVYAARPSKKQRLQSAATTLLLDKVQLRDDVQKLTVENDVDEQTRIIEHTWDHNYNRLVKFYEANGHSNVLRSDPDKQLSGWVKRQRNNLKDQKLSASQIQKLDDLKFVWNRLEGAWYDKYDMLVAFES</sequence>
<dbReference type="Pfam" id="PF03457">
    <property type="entry name" value="HA"/>
    <property type="match status" value="1"/>
</dbReference>
<evidence type="ECO:0000259" key="2">
    <source>
        <dbReference type="Pfam" id="PF03457"/>
    </source>
</evidence>
<dbReference type="PANTHER" id="PTHR33418">
    <property type="entry name" value="HELICASE-ASSOCIATED"/>
    <property type="match status" value="1"/>
</dbReference>